<feature type="domain" description="Multidrug resistance protein MdtA-like C-terminal permuted SH3" evidence="12">
    <location>
        <begin position="315"/>
        <end position="373"/>
    </location>
</feature>
<evidence type="ECO:0000259" key="10">
    <source>
        <dbReference type="Pfam" id="PF25917"/>
    </source>
</evidence>
<evidence type="ECO:0000256" key="3">
    <source>
        <dbReference type="ARBA" id="ARBA00009477"/>
    </source>
</evidence>
<dbReference type="InterPro" id="IPR058627">
    <property type="entry name" value="MdtA-like_C"/>
</dbReference>
<accession>A0A1H2AV77</accession>
<dbReference type="Pfam" id="PF25967">
    <property type="entry name" value="RND-MFP_C"/>
    <property type="match status" value="1"/>
</dbReference>
<dbReference type="InterPro" id="IPR030190">
    <property type="entry name" value="MacA_alpha-hairpin_sf"/>
</dbReference>
<dbReference type="InterPro" id="IPR058626">
    <property type="entry name" value="MdtA-like_b-barrel"/>
</dbReference>
<organism evidence="13 14">
    <name type="scientific">Pseudomonas prosekii</name>
    <dbReference type="NCBI Taxonomy" id="1148509"/>
    <lineage>
        <taxon>Bacteria</taxon>
        <taxon>Pseudomonadati</taxon>
        <taxon>Pseudomonadota</taxon>
        <taxon>Gammaproteobacteria</taxon>
        <taxon>Pseudomonadales</taxon>
        <taxon>Pseudomonadaceae</taxon>
        <taxon>Pseudomonas</taxon>
    </lineage>
</organism>
<feature type="domain" description="Multidrug resistance protein MdtA-like beta-barrel" evidence="11">
    <location>
        <begin position="221"/>
        <end position="310"/>
    </location>
</feature>
<dbReference type="Gene3D" id="6.10.140.1990">
    <property type="match status" value="1"/>
</dbReference>
<evidence type="ECO:0000256" key="7">
    <source>
        <dbReference type="ARBA" id="ARBA00023054"/>
    </source>
</evidence>
<dbReference type="Pfam" id="PF25944">
    <property type="entry name" value="Beta-barrel_RND"/>
    <property type="match status" value="1"/>
</dbReference>
<dbReference type="InterPro" id="IPR058624">
    <property type="entry name" value="MdtA-like_HH"/>
</dbReference>
<evidence type="ECO:0000256" key="1">
    <source>
        <dbReference type="ARBA" id="ARBA00004533"/>
    </source>
</evidence>
<keyword evidence="5" id="KW-1003">Cell membrane</keyword>
<dbReference type="GO" id="GO:0030313">
    <property type="term" value="C:cell envelope"/>
    <property type="evidence" value="ECO:0007669"/>
    <property type="project" value="UniProtKB-SubCell"/>
</dbReference>
<dbReference type="STRING" id="1148509.SAMN05216222_4722"/>
<dbReference type="Gene3D" id="2.40.30.170">
    <property type="match status" value="1"/>
</dbReference>
<dbReference type="PANTHER" id="PTHR30469:SF33">
    <property type="entry name" value="SLR1207 PROTEIN"/>
    <property type="match status" value="1"/>
</dbReference>
<dbReference type="InterPro" id="IPR058625">
    <property type="entry name" value="MdtA-like_BSH"/>
</dbReference>
<evidence type="ECO:0000256" key="5">
    <source>
        <dbReference type="ARBA" id="ARBA00022475"/>
    </source>
</evidence>
<keyword evidence="6" id="KW-0997">Cell inner membrane</keyword>
<reference evidence="13 14" key="1">
    <citation type="submission" date="2016-10" db="EMBL/GenBank/DDBJ databases">
        <authorList>
            <person name="de Groot N.N."/>
        </authorList>
    </citation>
    <scope>NUCLEOTIDE SEQUENCE [LARGE SCALE GENOMIC DNA]</scope>
    <source>
        <strain evidence="13 14">LMG 26867</strain>
    </source>
</reference>
<dbReference type="RefSeq" id="WP_092279787.1">
    <property type="nucleotide sequence ID" value="NZ_LT629762.1"/>
</dbReference>
<proteinExistence type="inferred from homology"/>
<dbReference type="GO" id="GO:1990961">
    <property type="term" value="P:xenobiotic detoxification by transmembrane export across the plasma membrane"/>
    <property type="evidence" value="ECO:0007669"/>
    <property type="project" value="InterPro"/>
</dbReference>
<dbReference type="EMBL" id="LT629762">
    <property type="protein sequence ID" value="SDT49920.1"/>
    <property type="molecule type" value="Genomic_DNA"/>
</dbReference>
<dbReference type="GO" id="GO:1990195">
    <property type="term" value="C:macrolide transmembrane transporter complex"/>
    <property type="evidence" value="ECO:0007669"/>
    <property type="project" value="InterPro"/>
</dbReference>
<evidence type="ECO:0000259" key="11">
    <source>
        <dbReference type="Pfam" id="PF25944"/>
    </source>
</evidence>
<dbReference type="AlphaFoldDB" id="A0A1H2AV77"/>
<keyword evidence="4" id="KW-0813">Transport</keyword>
<dbReference type="PANTHER" id="PTHR30469">
    <property type="entry name" value="MULTIDRUG RESISTANCE PROTEIN MDTA"/>
    <property type="match status" value="1"/>
</dbReference>
<keyword evidence="7" id="KW-0175">Coiled coil</keyword>
<protein>
    <submittedName>
        <fullName evidence="13">Membrane fusion protein, macrolide-specific efflux system</fullName>
    </submittedName>
</protein>
<sequence>MEKSKLRKIGLALGLAAVAGLIFYTVQAPAEPPQYLLASVERADIENAVLATGLLEGIKQVDVGAQVSGQMKSLKVKLGDKVKKGQWLAEIDPLVLQNTLRQAQVDEENLQAQRRATLAQLKQTQAVYSRYRDLQEDASISRQDFESAESAYDVQRANLLSLDAQIKSAHIQIDTAKVNLAYTRIVAPIDGDVVGIVTQEGQTVIAQQLAPVLLKLADLDTMTVKAQVSEADVIHITPGQDVYFTILGEDKRYYGKLRGTEPAPQNFLETQTAGTPKQNTAVFYNALFDVPNPDHRLRIAMTAQVRIVLDTATSVLTVPVAALGPRNSDGTFPVRVLDAKGQAQTRNVQTGINNNVKVQVNQGLAEGDKVVIGDPLPAVAGS</sequence>
<dbReference type="InterPro" id="IPR058623">
    <property type="entry name" value="MacA"/>
</dbReference>
<dbReference type="Gene3D" id="2.40.50.100">
    <property type="match status" value="1"/>
</dbReference>
<gene>
    <name evidence="13" type="ORF">SAMN05216222_4722</name>
</gene>
<evidence type="ECO:0000313" key="14">
    <source>
        <dbReference type="Proteomes" id="UP000198481"/>
    </source>
</evidence>
<evidence type="ECO:0000313" key="13">
    <source>
        <dbReference type="EMBL" id="SDT49920.1"/>
    </source>
</evidence>
<feature type="domain" description="Multidrug resistance protein MdtA-like alpha-helical hairpin" evidence="9">
    <location>
        <begin position="107"/>
        <end position="183"/>
    </location>
</feature>
<feature type="domain" description="Multidrug resistance protein MdtA-like barrel-sandwich hybrid" evidence="10">
    <location>
        <begin position="60"/>
        <end position="213"/>
    </location>
</feature>
<dbReference type="GO" id="GO:1990281">
    <property type="term" value="C:efflux pump complex"/>
    <property type="evidence" value="ECO:0007669"/>
    <property type="project" value="TreeGrafter"/>
</dbReference>
<evidence type="ECO:0000256" key="6">
    <source>
        <dbReference type="ARBA" id="ARBA00022519"/>
    </source>
</evidence>
<dbReference type="InterPro" id="IPR006143">
    <property type="entry name" value="RND_pump_MFP"/>
</dbReference>
<evidence type="ECO:0000256" key="2">
    <source>
        <dbReference type="ARBA" id="ARBA00004635"/>
    </source>
</evidence>
<dbReference type="NCBIfam" id="TIGR01730">
    <property type="entry name" value="RND_mfp"/>
    <property type="match status" value="1"/>
</dbReference>
<comment type="similarity">
    <text evidence="3">Belongs to the membrane fusion protein (MFP) (TC 8.A.1) family.</text>
</comment>
<evidence type="ECO:0000259" key="12">
    <source>
        <dbReference type="Pfam" id="PF25967"/>
    </source>
</evidence>
<dbReference type="Pfam" id="PF25876">
    <property type="entry name" value="HH_MFP_RND"/>
    <property type="match status" value="1"/>
</dbReference>
<dbReference type="Gene3D" id="2.40.420.20">
    <property type="match status" value="1"/>
</dbReference>
<dbReference type="GO" id="GO:0019898">
    <property type="term" value="C:extrinsic component of membrane"/>
    <property type="evidence" value="ECO:0007669"/>
    <property type="project" value="InterPro"/>
</dbReference>
<name>A0A1H2AV77_9PSED</name>
<dbReference type="Proteomes" id="UP000198481">
    <property type="component" value="Chromosome I"/>
</dbReference>
<evidence type="ECO:0000256" key="4">
    <source>
        <dbReference type="ARBA" id="ARBA00022448"/>
    </source>
</evidence>
<comment type="subcellular location">
    <subcellularLocation>
        <location evidence="1">Cell inner membrane</location>
    </subcellularLocation>
    <subcellularLocation>
        <location evidence="2">Membrane</location>
        <topology evidence="2">Lipid-anchor</topology>
    </subcellularLocation>
</comment>
<evidence type="ECO:0000256" key="8">
    <source>
        <dbReference type="ARBA" id="ARBA00023136"/>
    </source>
</evidence>
<dbReference type="Pfam" id="PF25917">
    <property type="entry name" value="BSH_RND"/>
    <property type="match status" value="1"/>
</dbReference>
<evidence type="ECO:0000259" key="9">
    <source>
        <dbReference type="Pfam" id="PF25876"/>
    </source>
</evidence>
<keyword evidence="8" id="KW-0472">Membrane</keyword>
<dbReference type="SUPFAM" id="SSF111369">
    <property type="entry name" value="HlyD-like secretion proteins"/>
    <property type="match status" value="1"/>
</dbReference>
<dbReference type="NCBIfam" id="NF008606">
    <property type="entry name" value="PRK11578.1"/>
    <property type="match status" value="1"/>
</dbReference>
<dbReference type="GO" id="GO:0015562">
    <property type="term" value="F:efflux transmembrane transporter activity"/>
    <property type="evidence" value="ECO:0007669"/>
    <property type="project" value="TreeGrafter"/>
</dbReference>